<reference evidence="1 2" key="1">
    <citation type="submission" date="2021-03" db="EMBL/GenBank/DDBJ databases">
        <title>Comparative Genomics and Metabolomics in the genus Turicibacter.</title>
        <authorList>
            <person name="Maki J."/>
            <person name="Looft T."/>
        </authorList>
    </citation>
    <scope>NUCLEOTIDE SEQUENCE [LARGE SCALE GENOMIC DNA]</scope>
    <source>
        <strain evidence="1 2">MMM721</strain>
    </source>
</reference>
<organism evidence="1 2">
    <name type="scientific">Turicibacter bilis</name>
    <dbReference type="NCBI Taxonomy" id="2735723"/>
    <lineage>
        <taxon>Bacteria</taxon>
        <taxon>Bacillati</taxon>
        <taxon>Bacillota</taxon>
        <taxon>Erysipelotrichia</taxon>
        <taxon>Erysipelotrichales</taxon>
        <taxon>Turicibacteraceae</taxon>
        <taxon>Turicibacter</taxon>
    </lineage>
</organism>
<dbReference type="Proteomes" id="UP001058016">
    <property type="component" value="Chromosome"/>
</dbReference>
<dbReference type="EMBL" id="CP071249">
    <property type="protein sequence ID" value="UUF06119.1"/>
    <property type="molecule type" value="Genomic_DNA"/>
</dbReference>
<keyword evidence="2" id="KW-1185">Reference proteome</keyword>
<sequence>MALFPRKNPFHLRKAFVEPGCVVYCNNCGCILSVGTDYNPSNPLCNRCYWI</sequence>
<proteinExistence type="predicted"/>
<accession>A0ABY5JHE7</accession>
<evidence type="ECO:0000313" key="2">
    <source>
        <dbReference type="Proteomes" id="UP001058016"/>
    </source>
</evidence>
<evidence type="ECO:0000313" key="1">
    <source>
        <dbReference type="EMBL" id="UUF06119.1"/>
    </source>
</evidence>
<protein>
    <submittedName>
        <fullName evidence="1">Uncharacterized protein</fullName>
    </submittedName>
</protein>
<dbReference type="RefSeq" id="WP_212725517.1">
    <property type="nucleotide sequence ID" value="NZ_CP071249.1"/>
</dbReference>
<name>A0ABY5JHE7_9FIRM</name>
<gene>
    <name evidence="1" type="ORF">J0J69_00570</name>
</gene>